<evidence type="ECO:0000256" key="1">
    <source>
        <dbReference type="SAM" id="MobiDB-lite"/>
    </source>
</evidence>
<dbReference type="Proteomes" id="UP000465304">
    <property type="component" value="Unassembled WGS sequence"/>
</dbReference>
<evidence type="ECO:0000313" key="3">
    <source>
        <dbReference type="EMBL" id="GFH04554.1"/>
    </source>
</evidence>
<dbReference type="AlphaFoldDB" id="A0A7I9ZUD2"/>
<feature type="region of interest" description="Disordered" evidence="1">
    <location>
        <begin position="27"/>
        <end position="75"/>
    </location>
</feature>
<accession>A0A7I9ZUD2</accession>
<feature type="compositionally biased region" description="Polar residues" evidence="1">
    <location>
        <begin position="27"/>
        <end position="46"/>
    </location>
</feature>
<evidence type="ECO:0000313" key="4">
    <source>
        <dbReference type="Proteomes" id="UP000465304"/>
    </source>
</evidence>
<dbReference type="InterPro" id="IPR005183">
    <property type="entry name" value="DUF305_CopM-like"/>
</dbReference>
<dbReference type="PROSITE" id="PS51257">
    <property type="entry name" value="PROKAR_LIPOPROTEIN"/>
    <property type="match status" value="1"/>
</dbReference>
<comment type="caution">
    <text evidence="3">The sequence shown here is derived from an EMBL/GenBank/DDBJ whole genome shotgun (WGS) entry which is preliminary data.</text>
</comment>
<organism evidence="3 4">
    <name type="scientific">Mycolicibacterium hippocampi</name>
    <dbReference type="NCBI Taxonomy" id="659824"/>
    <lineage>
        <taxon>Bacteria</taxon>
        <taxon>Bacillati</taxon>
        <taxon>Actinomycetota</taxon>
        <taxon>Actinomycetes</taxon>
        <taxon>Mycobacteriales</taxon>
        <taxon>Mycobacteriaceae</taxon>
        <taxon>Mycolicibacterium</taxon>
    </lineage>
</organism>
<proteinExistence type="predicted"/>
<dbReference type="RefSeq" id="WP_163893611.1">
    <property type="nucleotide sequence ID" value="NZ_BLLB01000002.1"/>
</dbReference>
<reference evidence="3 4" key="1">
    <citation type="journal article" date="2019" name="Emerg. Microbes Infect.">
        <title>Comprehensive subspecies identification of 175 nontuberculous mycobacteria species based on 7547 genomic profiles.</title>
        <authorList>
            <person name="Matsumoto Y."/>
            <person name="Kinjo T."/>
            <person name="Motooka D."/>
            <person name="Nabeya D."/>
            <person name="Jung N."/>
            <person name="Uechi K."/>
            <person name="Horii T."/>
            <person name="Iida T."/>
            <person name="Fujita J."/>
            <person name="Nakamura S."/>
        </authorList>
    </citation>
    <scope>NUCLEOTIDE SEQUENCE [LARGE SCALE GENOMIC DNA]</scope>
    <source>
        <strain evidence="3 4">JCM 30996</strain>
    </source>
</reference>
<feature type="compositionally biased region" description="Basic and acidic residues" evidence="1">
    <location>
        <begin position="48"/>
        <end position="65"/>
    </location>
</feature>
<dbReference type="Gene3D" id="1.20.1260.10">
    <property type="match status" value="1"/>
</dbReference>
<dbReference type="EMBL" id="BLLB01000002">
    <property type="protein sequence ID" value="GFH04554.1"/>
    <property type="molecule type" value="Genomic_DNA"/>
</dbReference>
<dbReference type="InterPro" id="IPR012347">
    <property type="entry name" value="Ferritin-like"/>
</dbReference>
<protein>
    <submittedName>
        <fullName evidence="3">DUF305 domain-containing protein</fullName>
    </submittedName>
</protein>
<dbReference type="PANTHER" id="PTHR36933">
    <property type="entry name" value="SLL0788 PROTEIN"/>
    <property type="match status" value="1"/>
</dbReference>
<gene>
    <name evidence="3" type="ORF">MHIP_50370</name>
</gene>
<name>A0A7I9ZUD2_9MYCO</name>
<feature type="domain" description="DUF305" evidence="2">
    <location>
        <begin position="74"/>
        <end position="230"/>
    </location>
</feature>
<sequence length="233" mass="24726">MRKHSVQVGVGAVGATLVLLMAGCSSDGTEAGQDTATPPQESTSQAAEGHDGAHGDTHNDAHNDPPTDPPNDADVAFARDMIPHHEQAIVMSDIILVKQDIDPRVTELANQIKAAQGPEIETMRGWLAQWGAAPAPSGHEGHDMPGDPPMHGSVHEAMGMMTDQQLEALRQAQGADASRQFLTGMIQHHEGAVTMAQSEIDAGQFDPAVALATDIIEAQVREIDTMRQILDSM</sequence>
<dbReference type="Pfam" id="PF03713">
    <property type="entry name" value="DUF305"/>
    <property type="match status" value="1"/>
</dbReference>
<dbReference type="PANTHER" id="PTHR36933:SF1">
    <property type="entry name" value="SLL0788 PROTEIN"/>
    <property type="match status" value="1"/>
</dbReference>
<keyword evidence="4" id="KW-1185">Reference proteome</keyword>
<evidence type="ECO:0000259" key="2">
    <source>
        <dbReference type="Pfam" id="PF03713"/>
    </source>
</evidence>